<dbReference type="PROSITE" id="PS00108">
    <property type="entry name" value="PROTEIN_KINASE_ST"/>
    <property type="match status" value="1"/>
</dbReference>
<dbReference type="InterPro" id="IPR017441">
    <property type="entry name" value="Protein_kinase_ATP_BS"/>
</dbReference>
<gene>
    <name evidence="14" type="ORF">PCOL08062_LOCUS622</name>
</gene>
<dbReference type="GO" id="GO:0045944">
    <property type="term" value="P:positive regulation of transcription by RNA polymerase II"/>
    <property type="evidence" value="ECO:0007669"/>
    <property type="project" value="TreeGrafter"/>
</dbReference>
<name>A0A7R9XUT9_9VIRI</name>
<reference evidence="14" key="1">
    <citation type="submission" date="2021-01" db="EMBL/GenBank/DDBJ databases">
        <authorList>
            <person name="Corre E."/>
            <person name="Pelletier E."/>
            <person name="Niang G."/>
            <person name="Scheremetjew M."/>
            <person name="Finn R."/>
            <person name="Kale V."/>
            <person name="Holt S."/>
            <person name="Cochrane G."/>
            <person name="Meng A."/>
            <person name="Brown T."/>
            <person name="Cohen L."/>
        </authorList>
    </citation>
    <scope>NUCLEOTIDE SEQUENCE</scope>
    <source>
        <strain evidence="14">CCMP1413</strain>
    </source>
</reference>
<keyword evidence="5" id="KW-0808">Transferase</keyword>
<feature type="region of interest" description="Disordered" evidence="12">
    <location>
        <begin position="436"/>
        <end position="505"/>
    </location>
</feature>
<keyword evidence="3" id="KW-0723">Serine/threonine-protein kinase</keyword>
<evidence type="ECO:0000256" key="7">
    <source>
        <dbReference type="ARBA" id="ARBA00022777"/>
    </source>
</evidence>
<dbReference type="PANTHER" id="PTHR24056">
    <property type="entry name" value="CELL DIVISION PROTEIN KINASE"/>
    <property type="match status" value="1"/>
</dbReference>
<dbReference type="InterPro" id="IPR000719">
    <property type="entry name" value="Prot_kinase_dom"/>
</dbReference>
<comment type="similarity">
    <text evidence="1">Belongs to the protein kinase superfamily. CMGC Ser/Thr protein kinase family. CDC2/CDKX subfamily.</text>
</comment>
<accession>A0A7R9XUT9</accession>
<feature type="compositionally biased region" description="Gly residues" evidence="12">
    <location>
        <begin position="441"/>
        <end position="456"/>
    </location>
</feature>
<evidence type="ECO:0000256" key="4">
    <source>
        <dbReference type="ARBA" id="ARBA00022553"/>
    </source>
</evidence>
<evidence type="ECO:0000256" key="9">
    <source>
        <dbReference type="PIRSR" id="PIRSR637770-1"/>
    </source>
</evidence>
<keyword evidence="8 10" id="KW-0067">ATP-binding</keyword>
<proteinExistence type="inferred from homology"/>
<dbReference type="FunFam" id="1.10.510.10:FF:000624">
    <property type="entry name" value="Mitogen-activated protein kinase"/>
    <property type="match status" value="1"/>
</dbReference>
<dbReference type="PROSITE" id="PS50011">
    <property type="entry name" value="PROTEIN_KINASE_DOM"/>
    <property type="match status" value="1"/>
</dbReference>
<dbReference type="EC" id="2.7.11.23" evidence="2"/>
<feature type="region of interest" description="Disordered" evidence="12">
    <location>
        <begin position="1"/>
        <end position="59"/>
    </location>
</feature>
<dbReference type="Pfam" id="PF00069">
    <property type="entry name" value="Pkinase"/>
    <property type="match status" value="1"/>
</dbReference>
<feature type="binding site" evidence="11">
    <location>
        <position position="89"/>
    </location>
    <ligand>
        <name>ATP</name>
        <dbReference type="ChEBI" id="CHEBI:30616"/>
    </ligand>
</feature>
<feature type="compositionally biased region" description="Basic and acidic residues" evidence="12">
    <location>
        <begin position="491"/>
        <end position="505"/>
    </location>
</feature>
<feature type="domain" description="Protein kinase" evidence="13">
    <location>
        <begin position="59"/>
        <end position="339"/>
    </location>
</feature>
<dbReference type="GO" id="GO:0070985">
    <property type="term" value="C:transcription factor TFIIK complex"/>
    <property type="evidence" value="ECO:0007669"/>
    <property type="project" value="InterPro"/>
</dbReference>
<feature type="binding site" evidence="10">
    <location>
        <begin position="65"/>
        <end position="73"/>
    </location>
    <ligand>
        <name>ATP</name>
        <dbReference type="ChEBI" id="CHEBI:30616"/>
    </ligand>
</feature>
<feature type="active site" description="Proton acceptor" evidence="9">
    <location>
        <position position="181"/>
    </location>
</feature>
<evidence type="ECO:0000259" key="13">
    <source>
        <dbReference type="PROSITE" id="PS50011"/>
    </source>
</evidence>
<feature type="compositionally biased region" description="Low complexity" evidence="12">
    <location>
        <begin position="29"/>
        <end position="43"/>
    </location>
</feature>
<dbReference type="Gene3D" id="3.30.200.20">
    <property type="entry name" value="Phosphorylase Kinase, domain 1"/>
    <property type="match status" value="1"/>
</dbReference>
<dbReference type="AlphaFoldDB" id="A0A7R9XUT9"/>
<organism evidence="14">
    <name type="scientific">Prasinoderma coloniale</name>
    <dbReference type="NCBI Taxonomy" id="156133"/>
    <lineage>
        <taxon>Eukaryota</taxon>
        <taxon>Viridiplantae</taxon>
        <taxon>Prasinodermophyta</taxon>
        <taxon>Prasinodermophyceae</taxon>
        <taxon>Prasinodermales</taxon>
        <taxon>Prasinodermaceae</taxon>
        <taxon>Prasinoderma</taxon>
    </lineage>
</organism>
<feature type="compositionally biased region" description="Gly residues" evidence="12">
    <location>
        <begin position="17"/>
        <end position="28"/>
    </location>
</feature>
<evidence type="ECO:0000256" key="12">
    <source>
        <dbReference type="SAM" id="MobiDB-lite"/>
    </source>
</evidence>
<keyword evidence="6 10" id="KW-0547">Nucleotide-binding</keyword>
<dbReference type="PANTHER" id="PTHR24056:SF0">
    <property type="entry name" value="CYCLIN-DEPENDENT KINASE 7"/>
    <property type="match status" value="1"/>
</dbReference>
<dbReference type="GO" id="GO:0005737">
    <property type="term" value="C:cytoplasm"/>
    <property type="evidence" value="ECO:0007669"/>
    <property type="project" value="TreeGrafter"/>
</dbReference>
<dbReference type="GO" id="GO:0005524">
    <property type="term" value="F:ATP binding"/>
    <property type="evidence" value="ECO:0007669"/>
    <property type="project" value="UniProtKB-UniRule"/>
</dbReference>
<dbReference type="FunFam" id="3.30.200.20:FF:000289">
    <property type="entry name" value="Cyclin-dependent kinase D-1"/>
    <property type="match status" value="1"/>
</dbReference>
<dbReference type="SMART" id="SM00220">
    <property type="entry name" value="S_TKc"/>
    <property type="match status" value="1"/>
</dbReference>
<dbReference type="EMBL" id="HBDZ01000800">
    <property type="protein sequence ID" value="CAD8228682.1"/>
    <property type="molecule type" value="Transcribed_RNA"/>
</dbReference>
<dbReference type="InterPro" id="IPR050108">
    <property type="entry name" value="CDK"/>
</dbReference>
<dbReference type="CDD" id="cd07841">
    <property type="entry name" value="STKc_CDK7"/>
    <property type="match status" value="1"/>
</dbReference>
<dbReference type="Gene3D" id="1.10.510.10">
    <property type="entry name" value="Transferase(Phosphotransferase) domain 1"/>
    <property type="match status" value="1"/>
</dbReference>
<evidence type="ECO:0000256" key="10">
    <source>
        <dbReference type="PIRSR" id="PIRSR637770-2"/>
    </source>
</evidence>
<evidence type="ECO:0000256" key="11">
    <source>
        <dbReference type="PROSITE-ProRule" id="PRU10141"/>
    </source>
</evidence>
<dbReference type="InterPro" id="IPR008271">
    <property type="entry name" value="Ser/Thr_kinase_AS"/>
</dbReference>
<evidence type="ECO:0000256" key="2">
    <source>
        <dbReference type="ARBA" id="ARBA00012409"/>
    </source>
</evidence>
<sequence length="505" mass="54240">MTAMDAEFPPEEERGGGGDGQQQGGHGAQGQAQAQGSTAPAGGESDPLEPPPMMGSERYVRGKKLGGGIYGDVYQADDVVTGRVVAIKKIRLGSYKEGVHVTALREIKLLRELRHENLIELVDVYPHKRNLHLVFDFMESDMEKVMNDRRIALKPADVKAYMQMALRALAYTHKHWVLHRDIKLDNLLIAPDGTLKLGDFGLARAFGSPDRAYTDQVFARWFRAPELLFGSKSYGAAVDVWAMGCVFGQMLRRRPLFPGSSDLDQLGKIFMMVGTPTEETWPEVTSLPTYIEFTAVTPEPLSTHFPHVDADALDLLSRMLVPNPSKRITAEQALNHVYFMSAPAPTPKANLPKVKKEPQLPPTTEMATAPRPMVLPPGLLDTGGDDTVPPAGARTQEALGMMLAGGRPSDIANEHGDTGGRFDGISKRLRLSDHVAHASTPGGGDVGGADGGGDGQGTPAAVAMPSATHDPAAMFISGGTANEGRGPLTSADREGLGKKRLFDAL</sequence>
<feature type="binding site" evidence="10">
    <location>
        <position position="88"/>
    </location>
    <ligand>
        <name>ATP</name>
        <dbReference type="ChEBI" id="CHEBI:30616"/>
    </ligand>
</feature>
<evidence type="ECO:0000256" key="3">
    <source>
        <dbReference type="ARBA" id="ARBA00022527"/>
    </source>
</evidence>
<evidence type="ECO:0000256" key="8">
    <source>
        <dbReference type="ARBA" id="ARBA00022840"/>
    </source>
</evidence>
<dbReference type="GO" id="GO:0008353">
    <property type="term" value="F:RNA polymerase II CTD heptapeptide repeat kinase activity"/>
    <property type="evidence" value="ECO:0007669"/>
    <property type="project" value="UniProtKB-EC"/>
</dbReference>
<keyword evidence="4" id="KW-0597">Phosphoprotein</keyword>
<evidence type="ECO:0000256" key="5">
    <source>
        <dbReference type="ARBA" id="ARBA00022679"/>
    </source>
</evidence>
<evidence type="ECO:0000256" key="6">
    <source>
        <dbReference type="ARBA" id="ARBA00022741"/>
    </source>
</evidence>
<evidence type="ECO:0000313" key="14">
    <source>
        <dbReference type="EMBL" id="CAD8228682.1"/>
    </source>
</evidence>
<dbReference type="SUPFAM" id="SSF56112">
    <property type="entry name" value="Protein kinase-like (PK-like)"/>
    <property type="match status" value="1"/>
</dbReference>
<evidence type="ECO:0000256" key="1">
    <source>
        <dbReference type="ARBA" id="ARBA00006485"/>
    </source>
</evidence>
<dbReference type="InterPro" id="IPR037770">
    <property type="entry name" value="CDK7"/>
</dbReference>
<keyword evidence="7" id="KW-0418">Kinase</keyword>
<dbReference type="PROSITE" id="PS00107">
    <property type="entry name" value="PROTEIN_KINASE_ATP"/>
    <property type="match status" value="1"/>
</dbReference>
<protein>
    <recommendedName>
        <fullName evidence="2">[RNA-polymerase]-subunit kinase</fullName>
        <ecNumber evidence="2">2.7.11.23</ecNumber>
    </recommendedName>
</protein>
<feature type="region of interest" description="Disordered" evidence="12">
    <location>
        <begin position="349"/>
        <end position="372"/>
    </location>
</feature>
<dbReference type="GO" id="GO:0004693">
    <property type="term" value="F:cyclin-dependent protein serine/threonine kinase activity"/>
    <property type="evidence" value="ECO:0007669"/>
    <property type="project" value="TreeGrafter"/>
</dbReference>
<dbReference type="InterPro" id="IPR011009">
    <property type="entry name" value="Kinase-like_dom_sf"/>
</dbReference>